<proteinExistence type="predicted"/>
<dbReference type="InterPro" id="IPR038081">
    <property type="entry name" value="CalX-like_sf"/>
</dbReference>
<dbReference type="Gene3D" id="2.60.40.2030">
    <property type="match status" value="1"/>
</dbReference>
<sequence>MPTVSFQQSQNGYSSTQDTIIREKSPNSDYRSLDRVNVDGSDSSGKVIQGLLYFGDLFGDGPGQIPVGATITSATLTINVTDNTGDAFSLNRMLLDWHHAPSWTWNAYGNGIQTDGVEAVAAPDLTRPAGIASGLGELDVTTSLQAWSGGAANHGWLLSMSGGNGWEFDSSEGGFAPQLNVTYTLPSAQLVIGESGGDTVVTEGGAGDSVTVALGSAPTANVTVAIAGTSDIDATPTLLTFTPTDWNVARTVTVSAIDDTLVEGQETSPLSFTASSADSAYQGKSATVNVVVHDNDALPPPTTSPTVVAVHDTTLYKAGDPSGYGCSDPSGLAYVPGLDRIFIADSEHEEKPFYSPTNVFTIRTDGTQAGSASLTSFCKEPTGFAYDNDNGYLYITDDDADRLFWVDPAAPGTKVGEINVRAFGITDAEDPAYDPDTGHMFMLDGVTDRMFELTTSGQLVAVVNLPSAVTEPEAMAYDPYADLFYFAGGATSGKIFTVDGNGDLVSTLTLLNDAEYRSDSGHKPKIKGLTLAPSSDPNDGHHMNLYAADYGADQVADGRLFEIDMGITWPIA</sequence>
<evidence type="ECO:0000256" key="1">
    <source>
        <dbReference type="SAM" id="MobiDB-lite"/>
    </source>
</evidence>
<accession>A0A501WL64</accession>
<dbReference type="AlphaFoldDB" id="A0A501WL64"/>
<dbReference type="OrthoDB" id="7792944at2"/>
<dbReference type="NCBIfam" id="NF033679">
    <property type="entry name" value="DNRLRE_dom"/>
    <property type="match status" value="1"/>
</dbReference>
<comment type="caution">
    <text evidence="2">The sequence shown here is derived from an EMBL/GenBank/DDBJ whole genome shotgun (WGS) entry which is preliminary data.</text>
</comment>
<dbReference type="Proteomes" id="UP000319255">
    <property type="component" value="Unassembled WGS sequence"/>
</dbReference>
<dbReference type="EMBL" id="VFRP01000017">
    <property type="protein sequence ID" value="TPE49140.1"/>
    <property type="molecule type" value="Genomic_DNA"/>
</dbReference>
<organism evidence="2 3">
    <name type="scientific">Amaricoccus solimangrovi</name>
    <dbReference type="NCBI Taxonomy" id="2589815"/>
    <lineage>
        <taxon>Bacteria</taxon>
        <taxon>Pseudomonadati</taxon>
        <taxon>Pseudomonadota</taxon>
        <taxon>Alphaproteobacteria</taxon>
        <taxon>Rhodobacterales</taxon>
        <taxon>Paracoccaceae</taxon>
        <taxon>Amaricoccus</taxon>
    </lineage>
</organism>
<evidence type="ECO:0000313" key="3">
    <source>
        <dbReference type="Proteomes" id="UP000319255"/>
    </source>
</evidence>
<gene>
    <name evidence="2" type="ORF">FJM51_15835</name>
</gene>
<reference evidence="2 3" key="1">
    <citation type="submission" date="2019-06" db="EMBL/GenBank/DDBJ databases">
        <title>A novel bacterium of genus Amaricoccus, isolated from marine sediment.</title>
        <authorList>
            <person name="Huang H."/>
            <person name="Mo K."/>
            <person name="Hu Y."/>
        </authorList>
    </citation>
    <scope>NUCLEOTIDE SEQUENCE [LARGE SCALE GENOMIC DNA]</scope>
    <source>
        <strain evidence="2 3">HB172011</strain>
    </source>
</reference>
<name>A0A501WL64_9RHOB</name>
<dbReference type="SUPFAM" id="SSF75011">
    <property type="entry name" value="3-carboxy-cis,cis-mucoante lactonizing enzyme"/>
    <property type="match status" value="1"/>
</dbReference>
<dbReference type="SUPFAM" id="SSF141072">
    <property type="entry name" value="CalX-like"/>
    <property type="match status" value="1"/>
</dbReference>
<evidence type="ECO:0000313" key="2">
    <source>
        <dbReference type="EMBL" id="TPE49140.1"/>
    </source>
</evidence>
<dbReference type="SUPFAM" id="SSF63825">
    <property type="entry name" value="YWTD domain"/>
    <property type="match status" value="1"/>
</dbReference>
<dbReference type="Gene3D" id="2.120.10.30">
    <property type="entry name" value="TolB, C-terminal domain"/>
    <property type="match status" value="1"/>
</dbReference>
<protein>
    <submittedName>
        <fullName evidence="2">DNRLRE domain-containing protein</fullName>
    </submittedName>
</protein>
<dbReference type="RefSeq" id="WP_140455113.1">
    <property type="nucleotide sequence ID" value="NZ_VFRP01000017.1"/>
</dbReference>
<feature type="compositionally biased region" description="Basic and acidic residues" evidence="1">
    <location>
        <begin position="20"/>
        <end position="33"/>
    </location>
</feature>
<feature type="compositionally biased region" description="Polar residues" evidence="1">
    <location>
        <begin position="1"/>
        <end position="19"/>
    </location>
</feature>
<dbReference type="InterPro" id="IPR011042">
    <property type="entry name" value="6-blade_b-propeller_TolB-like"/>
</dbReference>
<feature type="region of interest" description="Disordered" evidence="1">
    <location>
        <begin position="1"/>
        <end position="33"/>
    </location>
</feature>
<keyword evidence="3" id="KW-1185">Reference proteome</keyword>